<gene>
    <name evidence="1" type="ORF">GCM10011511_55060</name>
</gene>
<reference evidence="1" key="1">
    <citation type="journal article" date="2014" name="Int. J. Syst. Evol. Microbiol.">
        <title>Complete genome sequence of Corynebacterium casei LMG S-19264T (=DSM 44701T), isolated from a smear-ripened cheese.</title>
        <authorList>
            <consortium name="US DOE Joint Genome Institute (JGI-PGF)"/>
            <person name="Walter F."/>
            <person name="Albersmeier A."/>
            <person name="Kalinowski J."/>
            <person name="Ruckert C."/>
        </authorList>
    </citation>
    <scope>NUCLEOTIDE SEQUENCE</scope>
    <source>
        <strain evidence="1">CGMCC 1.15448</strain>
    </source>
</reference>
<accession>A0A8J2UJB8</accession>
<dbReference type="EMBL" id="BMJC01000007">
    <property type="protein sequence ID" value="GGB24130.1"/>
    <property type="molecule type" value="Genomic_DNA"/>
</dbReference>
<proteinExistence type="predicted"/>
<dbReference type="InterPro" id="IPR021345">
    <property type="entry name" value="DUF2961"/>
</dbReference>
<evidence type="ECO:0000313" key="2">
    <source>
        <dbReference type="Proteomes" id="UP000607559"/>
    </source>
</evidence>
<dbReference type="Pfam" id="PF11175">
    <property type="entry name" value="DUF2961"/>
    <property type="match status" value="1"/>
</dbReference>
<organism evidence="1 2">
    <name type="scientific">Puia dinghuensis</name>
    <dbReference type="NCBI Taxonomy" id="1792502"/>
    <lineage>
        <taxon>Bacteria</taxon>
        <taxon>Pseudomonadati</taxon>
        <taxon>Bacteroidota</taxon>
        <taxon>Chitinophagia</taxon>
        <taxon>Chitinophagales</taxon>
        <taxon>Chitinophagaceae</taxon>
        <taxon>Puia</taxon>
    </lineage>
</organism>
<reference evidence="1" key="2">
    <citation type="submission" date="2020-09" db="EMBL/GenBank/DDBJ databases">
        <authorList>
            <person name="Sun Q."/>
            <person name="Zhou Y."/>
        </authorList>
    </citation>
    <scope>NUCLEOTIDE SEQUENCE</scope>
    <source>
        <strain evidence="1">CGMCC 1.15448</strain>
    </source>
</reference>
<evidence type="ECO:0000313" key="1">
    <source>
        <dbReference type="EMBL" id="GGB24130.1"/>
    </source>
</evidence>
<dbReference type="Gene3D" id="2.60.120.1390">
    <property type="match status" value="1"/>
</dbReference>
<protein>
    <submittedName>
        <fullName evidence="1">Uncharacterized protein</fullName>
    </submittedName>
</protein>
<keyword evidence="2" id="KW-1185">Reference proteome</keyword>
<sequence>MRHGHRRLFLRQLGLYRWQITDPSRFEKGLKVTIQGLGWRQDGRYMPLQDDMASIVFCYQAEPHAPFPKLPAKDQLEVD</sequence>
<comment type="caution">
    <text evidence="1">The sequence shown here is derived from an EMBL/GenBank/DDBJ whole genome shotgun (WGS) entry which is preliminary data.</text>
</comment>
<dbReference type="Proteomes" id="UP000607559">
    <property type="component" value="Unassembled WGS sequence"/>
</dbReference>
<dbReference type="AlphaFoldDB" id="A0A8J2UJB8"/>
<name>A0A8J2UJB8_9BACT</name>